<dbReference type="Gene3D" id="3.40.50.2300">
    <property type="match status" value="2"/>
</dbReference>
<dbReference type="SMART" id="SM00354">
    <property type="entry name" value="HTH_LACI"/>
    <property type="match status" value="1"/>
</dbReference>
<evidence type="ECO:0000313" key="5">
    <source>
        <dbReference type="EMBL" id="KKB11462.1"/>
    </source>
</evidence>
<dbReference type="PANTHER" id="PTHR30146:SF153">
    <property type="entry name" value="LACTOSE OPERON REPRESSOR"/>
    <property type="match status" value="1"/>
</dbReference>
<dbReference type="Proteomes" id="UP000033632">
    <property type="component" value="Unassembled WGS sequence"/>
</dbReference>
<dbReference type="OrthoDB" id="7325800at2"/>
<dbReference type="AlphaFoldDB" id="A0A0F5FTE6"/>
<feature type="domain" description="HTH lacI-type" evidence="4">
    <location>
        <begin position="4"/>
        <end position="58"/>
    </location>
</feature>
<dbReference type="EMBL" id="JZEX01000116">
    <property type="protein sequence ID" value="KKB11462.1"/>
    <property type="molecule type" value="Genomic_DNA"/>
</dbReference>
<keyword evidence="3" id="KW-0804">Transcription</keyword>
<evidence type="ECO:0000256" key="2">
    <source>
        <dbReference type="ARBA" id="ARBA00023125"/>
    </source>
</evidence>
<dbReference type="PROSITE" id="PS50932">
    <property type="entry name" value="HTH_LACI_2"/>
    <property type="match status" value="1"/>
</dbReference>
<sequence>MPRVTLATIARTSGLSKFAVSRALSGKSGVSEETRRRVTAIAEELGYVRAAPQVPATTMIGLVFHDMDLVNSELQVLIQSGVQAEAQRLGYGVAVRWTHVADEIEEHVRQTAGAILVGPHERAALDRAYATGKPLVRSGWLMPLEQVDQVSGTDHEAGSAVADYLLALGHRSILYVHGMPGYRGRMERLYGLREVVERREDVTFTEVRFDADTRFTEALLALKAGGVNPTAFFCAHDGLAVTVISELLRLGYSIPQDASVIGFGDYSSAVQISPALTTVRVHGRQHGAACVRLIDDRLSSRVPAEIAVRVQIAGHIIERDSCGPAPG</sequence>
<dbReference type="GO" id="GO:0000976">
    <property type="term" value="F:transcription cis-regulatory region binding"/>
    <property type="evidence" value="ECO:0007669"/>
    <property type="project" value="TreeGrafter"/>
</dbReference>
<dbReference type="GO" id="GO:0003700">
    <property type="term" value="F:DNA-binding transcription factor activity"/>
    <property type="evidence" value="ECO:0007669"/>
    <property type="project" value="TreeGrafter"/>
</dbReference>
<evidence type="ECO:0000313" key="6">
    <source>
        <dbReference type="Proteomes" id="UP000033632"/>
    </source>
</evidence>
<protein>
    <submittedName>
        <fullName evidence="5">LacI family transcriptional regulator</fullName>
    </submittedName>
</protein>
<dbReference type="InterPro" id="IPR046335">
    <property type="entry name" value="LacI/GalR-like_sensor"/>
</dbReference>
<evidence type="ECO:0000259" key="4">
    <source>
        <dbReference type="PROSITE" id="PS50932"/>
    </source>
</evidence>
<dbReference type="PATRIC" id="fig|443610.3.peg.752"/>
<keyword evidence="2" id="KW-0238">DNA-binding</keyword>
<gene>
    <name evidence="5" type="ORF">VE25_12560</name>
</gene>
<dbReference type="InterPro" id="IPR010982">
    <property type="entry name" value="Lambda_DNA-bd_dom_sf"/>
</dbReference>
<dbReference type="CDD" id="cd06267">
    <property type="entry name" value="PBP1_LacI_sugar_binding-like"/>
    <property type="match status" value="1"/>
</dbReference>
<reference evidence="5 6" key="1">
    <citation type="submission" date="2015-03" db="EMBL/GenBank/DDBJ databases">
        <authorList>
            <person name="Hassan Y.I."/>
            <person name="Lepp D."/>
            <person name="Li X.-Z."/>
            <person name="Zhou T."/>
        </authorList>
    </citation>
    <scope>NUCLEOTIDE SEQUENCE [LARGE SCALE GENOMIC DNA]</scope>
    <source>
        <strain evidence="5 6">BD-c194</strain>
    </source>
</reference>
<dbReference type="InterPro" id="IPR000843">
    <property type="entry name" value="HTH_LacI"/>
</dbReference>
<dbReference type="CDD" id="cd01392">
    <property type="entry name" value="HTH_LacI"/>
    <property type="match status" value="1"/>
</dbReference>
<dbReference type="InterPro" id="IPR028082">
    <property type="entry name" value="Peripla_BP_I"/>
</dbReference>
<organism evidence="5 6">
    <name type="scientific">Devosia geojensis</name>
    <dbReference type="NCBI Taxonomy" id="443610"/>
    <lineage>
        <taxon>Bacteria</taxon>
        <taxon>Pseudomonadati</taxon>
        <taxon>Pseudomonadota</taxon>
        <taxon>Alphaproteobacteria</taxon>
        <taxon>Hyphomicrobiales</taxon>
        <taxon>Devosiaceae</taxon>
        <taxon>Devosia</taxon>
    </lineage>
</organism>
<keyword evidence="6" id="KW-1185">Reference proteome</keyword>
<evidence type="ECO:0000256" key="3">
    <source>
        <dbReference type="ARBA" id="ARBA00023163"/>
    </source>
</evidence>
<proteinExistence type="predicted"/>
<evidence type="ECO:0000256" key="1">
    <source>
        <dbReference type="ARBA" id="ARBA00023015"/>
    </source>
</evidence>
<dbReference type="SUPFAM" id="SSF53822">
    <property type="entry name" value="Periplasmic binding protein-like I"/>
    <property type="match status" value="1"/>
</dbReference>
<dbReference type="STRING" id="443610.VE25_12560"/>
<accession>A0A0F5FTE6</accession>
<comment type="caution">
    <text evidence="5">The sequence shown here is derived from an EMBL/GenBank/DDBJ whole genome shotgun (WGS) entry which is preliminary data.</text>
</comment>
<name>A0A0F5FTE6_9HYPH</name>
<dbReference type="Pfam" id="PF00356">
    <property type="entry name" value="LacI"/>
    <property type="match status" value="1"/>
</dbReference>
<keyword evidence="1" id="KW-0805">Transcription regulation</keyword>
<dbReference type="RefSeq" id="WP_046108981.1">
    <property type="nucleotide sequence ID" value="NZ_JZEX01000116.1"/>
</dbReference>
<dbReference type="Gene3D" id="1.10.260.40">
    <property type="entry name" value="lambda repressor-like DNA-binding domains"/>
    <property type="match status" value="1"/>
</dbReference>
<dbReference type="SUPFAM" id="SSF47413">
    <property type="entry name" value="lambda repressor-like DNA-binding domains"/>
    <property type="match status" value="1"/>
</dbReference>
<dbReference type="Pfam" id="PF13377">
    <property type="entry name" value="Peripla_BP_3"/>
    <property type="match status" value="1"/>
</dbReference>
<dbReference type="PANTHER" id="PTHR30146">
    <property type="entry name" value="LACI-RELATED TRANSCRIPTIONAL REPRESSOR"/>
    <property type="match status" value="1"/>
</dbReference>